<dbReference type="WBParaSite" id="TMUE_3000010817.3">
    <property type="protein sequence ID" value="TMUE_3000010817.3"/>
    <property type="gene ID" value="WBGene00286536"/>
</dbReference>
<dbReference type="Pfam" id="PF00262">
    <property type="entry name" value="Calreticulin"/>
    <property type="match status" value="1"/>
</dbReference>
<dbReference type="WBParaSite" id="TMUE_3000010817.4">
    <property type="protein sequence ID" value="TMUE_3000010817.4"/>
    <property type="gene ID" value="WBGene00286536"/>
</dbReference>
<feature type="compositionally biased region" description="Basic and acidic residues" evidence="6">
    <location>
        <begin position="370"/>
        <end position="379"/>
    </location>
</feature>
<reference evidence="7" key="1">
    <citation type="submission" date="2013-11" db="EMBL/GenBank/DDBJ databases">
        <authorList>
            <person name="Aslett M."/>
        </authorList>
    </citation>
    <scope>NUCLEOTIDE SEQUENCE [LARGE SCALE GENOMIC DNA]</scope>
    <source>
        <strain evidence="7">Edinburgh</strain>
    </source>
</reference>
<keyword evidence="5" id="KW-0143">Chaperone</keyword>
<evidence type="ECO:0000256" key="1">
    <source>
        <dbReference type="ARBA" id="ARBA00004240"/>
    </source>
</evidence>
<dbReference type="STRING" id="70415.A0A5S6QV96"/>
<reference evidence="7" key="2">
    <citation type="submission" date="2014-03" db="EMBL/GenBank/DDBJ databases">
        <title>The whipworm genome and dual-species transcriptomics of an intimate host-pathogen interaction.</title>
        <authorList>
            <person name="Foth B.J."/>
            <person name="Tsai I.J."/>
            <person name="Reid A.J."/>
            <person name="Bancroft A.J."/>
            <person name="Nichol S."/>
            <person name="Tracey A."/>
            <person name="Holroyd N."/>
            <person name="Cotton J.A."/>
            <person name="Stanley E.J."/>
            <person name="Zarowiecki M."/>
            <person name="Liu J.Z."/>
            <person name="Huckvale T."/>
            <person name="Cooper P.J."/>
            <person name="Grencis R.K."/>
            <person name="Berriman M."/>
        </authorList>
    </citation>
    <scope>NUCLEOTIDE SEQUENCE [LARGE SCALE GENOMIC DNA]</scope>
    <source>
        <strain evidence="7">Edinburgh</strain>
    </source>
</reference>
<evidence type="ECO:0000256" key="4">
    <source>
        <dbReference type="PIRSR" id="PIRSR601580-3"/>
    </source>
</evidence>
<dbReference type="PANTHER" id="PTHR11073:SF2">
    <property type="entry name" value="CALRETICULIN"/>
    <property type="match status" value="1"/>
</dbReference>
<organism evidence="7 8">
    <name type="scientific">Trichuris muris</name>
    <name type="common">Mouse whipworm</name>
    <dbReference type="NCBI Taxonomy" id="70415"/>
    <lineage>
        <taxon>Eukaryota</taxon>
        <taxon>Metazoa</taxon>
        <taxon>Ecdysozoa</taxon>
        <taxon>Nematoda</taxon>
        <taxon>Enoplea</taxon>
        <taxon>Dorylaimia</taxon>
        <taxon>Trichinellida</taxon>
        <taxon>Trichuridae</taxon>
        <taxon>Trichuris</taxon>
    </lineage>
</organism>
<feature type="region of interest" description="Disordered" evidence="6">
    <location>
        <begin position="211"/>
        <end position="277"/>
    </location>
</feature>
<dbReference type="WBParaSite" id="TMUE_3000010817.2">
    <property type="protein sequence ID" value="TMUE_3000010817.2"/>
    <property type="gene ID" value="WBGene00286536"/>
</dbReference>
<dbReference type="GO" id="GO:0051082">
    <property type="term" value="F:unfolded protein binding"/>
    <property type="evidence" value="ECO:0007669"/>
    <property type="project" value="InterPro"/>
</dbReference>
<feature type="compositionally biased region" description="Polar residues" evidence="6">
    <location>
        <begin position="216"/>
        <end position="230"/>
    </location>
</feature>
<proteinExistence type="inferred from homology"/>
<keyword evidence="7" id="KW-1185">Reference proteome</keyword>
<sequence length="389" mass="44199">MVIVTGFILLVKICLAFGVPNIYLEDRFDDGAEWKNRWVQSKHKSDYGVVNISHGSFYGDAQAGVGLQTTQDSRFYAVSRKFDNPLGNISKALVIQFSVKHEQKIDCGGAYIKLLSAKVNQTDFHSDSPYYIMFGPDICADAKVLRIIFNYNGTYFTWNQKVSCKAGRLTHVYTLIIHHNLTYDVLIDLRVAKSGLLLEDFEFSDPISKPNAKTGKLSSSEGMPPSSNLNPEAPTQGDTLDKNFEDHDVSKSSAKSCGNKNDGEKKEEKHTCSADSQEPTTKAYKLQFMDLNFYKGIGALGIDVWQVKSGTIFDNILVTDDKEYAVRFAKLTWQLYKYPEKHMKEKLDEEKEIEEDRQIAMKWNISFNDKGKETKDKNEYYATNRNNEL</sequence>
<feature type="disulfide bond" evidence="4">
    <location>
        <begin position="107"/>
        <end position="139"/>
    </location>
</feature>
<dbReference type="InterPro" id="IPR001580">
    <property type="entry name" value="Calret/calnex"/>
</dbReference>
<comment type="similarity">
    <text evidence="2 5">Belongs to the calreticulin family.</text>
</comment>
<comment type="subcellular location">
    <subcellularLocation>
        <location evidence="1">Endoplasmic reticulum</location>
    </subcellularLocation>
</comment>
<keyword evidence="5" id="KW-0732">Signal</keyword>
<dbReference type="PROSITE" id="PS00803">
    <property type="entry name" value="CALRETICULIN_1"/>
    <property type="match status" value="1"/>
</dbReference>
<dbReference type="PROSITE" id="PS00804">
    <property type="entry name" value="CALRETICULIN_2"/>
    <property type="match status" value="1"/>
</dbReference>
<feature type="compositionally biased region" description="Basic and acidic residues" evidence="6">
    <location>
        <begin position="239"/>
        <end position="250"/>
    </location>
</feature>
<evidence type="ECO:0000256" key="3">
    <source>
        <dbReference type="ARBA" id="ARBA00022824"/>
    </source>
</evidence>
<dbReference type="InterPro" id="IPR013320">
    <property type="entry name" value="ConA-like_dom_sf"/>
</dbReference>
<dbReference type="Gene3D" id="2.60.120.200">
    <property type="match status" value="2"/>
</dbReference>
<evidence type="ECO:0000256" key="2">
    <source>
        <dbReference type="ARBA" id="ARBA00010983"/>
    </source>
</evidence>
<evidence type="ECO:0000313" key="8">
    <source>
        <dbReference type="WBParaSite" id="TMUE_3000010817.1"/>
    </source>
</evidence>
<dbReference type="GO" id="GO:0036503">
    <property type="term" value="P:ERAD pathway"/>
    <property type="evidence" value="ECO:0007669"/>
    <property type="project" value="TreeGrafter"/>
</dbReference>
<dbReference type="PANTHER" id="PTHR11073">
    <property type="entry name" value="CALRETICULIN AND CALNEXIN"/>
    <property type="match status" value="1"/>
</dbReference>
<dbReference type="GO" id="GO:0005789">
    <property type="term" value="C:endoplasmic reticulum membrane"/>
    <property type="evidence" value="ECO:0007669"/>
    <property type="project" value="TreeGrafter"/>
</dbReference>
<name>A0A5S6QV96_TRIMR</name>
<feature type="region of interest" description="Disordered" evidence="6">
    <location>
        <begin position="370"/>
        <end position="389"/>
    </location>
</feature>
<keyword evidence="3 5" id="KW-0256">Endoplasmic reticulum</keyword>
<feature type="compositionally biased region" description="Basic and acidic residues" evidence="6">
    <location>
        <begin position="261"/>
        <end position="272"/>
    </location>
</feature>
<reference evidence="8" key="3">
    <citation type="submission" date="2019-12" db="UniProtKB">
        <authorList>
            <consortium name="WormBaseParasite"/>
        </authorList>
    </citation>
    <scope>IDENTIFICATION</scope>
</reference>
<feature type="signal peptide" evidence="5">
    <location>
        <begin position="1"/>
        <end position="16"/>
    </location>
</feature>
<dbReference type="SUPFAM" id="SSF49899">
    <property type="entry name" value="Concanavalin A-like lectins/glucanases"/>
    <property type="match status" value="1"/>
</dbReference>
<dbReference type="InterPro" id="IPR018124">
    <property type="entry name" value="Calret/calnex_CS"/>
</dbReference>
<dbReference type="GO" id="GO:0006457">
    <property type="term" value="P:protein folding"/>
    <property type="evidence" value="ECO:0007669"/>
    <property type="project" value="InterPro"/>
</dbReference>
<dbReference type="AlphaFoldDB" id="A0A5S6QV96"/>
<evidence type="ECO:0000313" key="7">
    <source>
        <dbReference type="Proteomes" id="UP000046395"/>
    </source>
</evidence>
<dbReference type="PRINTS" id="PR00626">
    <property type="entry name" value="CALRETICULIN"/>
</dbReference>
<keyword evidence="4" id="KW-1015">Disulfide bond</keyword>
<feature type="chain" id="PRO_5044517193" evidence="5">
    <location>
        <begin position="17"/>
        <end position="389"/>
    </location>
</feature>
<evidence type="ECO:0000256" key="6">
    <source>
        <dbReference type="SAM" id="MobiDB-lite"/>
    </source>
</evidence>
<accession>A0A5S6QV96</accession>
<evidence type="ECO:0000256" key="5">
    <source>
        <dbReference type="RuleBase" id="RU362126"/>
    </source>
</evidence>
<dbReference type="Proteomes" id="UP000046395">
    <property type="component" value="Unassembled WGS sequence"/>
</dbReference>
<protein>
    <submittedName>
        <fullName evidence="8">Calreticulin</fullName>
    </submittedName>
</protein>
<dbReference type="WBParaSite" id="TMUE_3000010817.1">
    <property type="protein sequence ID" value="TMUE_3000010817.1"/>
    <property type="gene ID" value="WBGene00286536"/>
</dbReference>
<dbReference type="GO" id="GO:0005509">
    <property type="term" value="F:calcium ion binding"/>
    <property type="evidence" value="ECO:0007669"/>
    <property type="project" value="InterPro"/>
</dbReference>